<protein>
    <recommendedName>
        <fullName evidence="7">RNA polymerase sigma-70 region 2 domain-containing protein</fullName>
    </recommendedName>
</protein>
<dbReference type="EMBL" id="BSQG01000006">
    <property type="protein sequence ID" value="GLU49203.1"/>
    <property type="molecule type" value="Genomic_DNA"/>
</dbReference>
<keyword evidence="1" id="KW-0805">Transcription regulation</keyword>
<dbReference type="Proteomes" id="UP001165092">
    <property type="component" value="Unassembled WGS sequence"/>
</dbReference>
<keyword evidence="9" id="KW-1185">Reference proteome</keyword>
<comment type="caution">
    <text evidence="8">The sequence shown here is derived from an EMBL/GenBank/DDBJ whole genome shotgun (WGS) entry which is preliminary data.</text>
</comment>
<dbReference type="GO" id="GO:0003677">
    <property type="term" value="F:DNA binding"/>
    <property type="evidence" value="ECO:0007669"/>
    <property type="project" value="UniProtKB-KW"/>
</dbReference>
<dbReference type="InterPro" id="IPR007627">
    <property type="entry name" value="RNA_pol_sigma70_r2"/>
</dbReference>
<evidence type="ECO:0000313" key="9">
    <source>
        <dbReference type="Proteomes" id="UP001165092"/>
    </source>
</evidence>
<dbReference type="GO" id="GO:0016987">
    <property type="term" value="F:sigma factor activity"/>
    <property type="evidence" value="ECO:0007669"/>
    <property type="project" value="UniProtKB-KW"/>
</dbReference>
<keyword evidence="4" id="KW-0804">Transcription</keyword>
<name>A0A9W6UK51_9ACTN</name>
<evidence type="ECO:0000256" key="4">
    <source>
        <dbReference type="ARBA" id="ARBA00023163"/>
    </source>
</evidence>
<feature type="compositionally biased region" description="Polar residues" evidence="5">
    <location>
        <begin position="478"/>
        <end position="493"/>
    </location>
</feature>
<dbReference type="InterPro" id="IPR013325">
    <property type="entry name" value="RNA_pol_sigma_r2"/>
</dbReference>
<dbReference type="InterPro" id="IPR039425">
    <property type="entry name" value="RNA_pol_sigma-70-like"/>
</dbReference>
<dbReference type="InterPro" id="IPR036388">
    <property type="entry name" value="WH-like_DNA-bd_sf"/>
</dbReference>
<sequence>MRDADIVHAIIVGGPDGLGEAYTRYADRLYDYSLRLLGEPEAATDALHDTFLIAREQIPRLRDPAMLRPWLYAITRSQCHRALGDRDRFPLVEEDSEPDTVSVRSVGRPESHASVRTALSGLDPRDREVVHLALRHRLDGPRLAAVLGIATRQADEVVRAASARLERALSPPALARIRDCRGLRALLADHDGAPTPPLRRRIVRHTAGCARCERRSAGLVAPEALVDAVPIATAPHYLRDQLMANAFDPELDGHHAEFAAQAGPLRADGFPAPARSEPRPRVPVRPLVMSPVLTLVTGALVVALVGWLVLPILADRIAPGSEVEVTTVVSLEPANPERSHYHLPQPSSSTRQLVPEPRETSERSPVGTPPRPVAGTPDEEPPIPPEESPDETPSQSPAMRVTSASGQDITPEGCVQTWTLQVSAGVDGEATRVALEVDTPYGGQRIPMTSTGGAWSAQAVGLPMDAPVTWTVVASGPGTASSANGPHTTSRASCSPDPTPTG</sequence>
<organism evidence="8 9">
    <name type="scientific">Nocardiopsis ansamitocini</name>
    <dbReference type="NCBI Taxonomy" id="1670832"/>
    <lineage>
        <taxon>Bacteria</taxon>
        <taxon>Bacillati</taxon>
        <taxon>Actinomycetota</taxon>
        <taxon>Actinomycetes</taxon>
        <taxon>Streptosporangiales</taxon>
        <taxon>Nocardiopsidaceae</taxon>
        <taxon>Nocardiopsis</taxon>
    </lineage>
</organism>
<evidence type="ECO:0000256" key="5">
    <source>
        <dbReference type="SAM" id="MobiDB-lite"/>
    </source>
</evidence>
<feature type="transmembrane region" description="Helical" evidence="6">
    <location>
        <begin position="288"/>
        <end position="310"/>
    </location>
</feature>
<dbReference type="Gene3D" id="1.10.10.10">
    <property type="entry name" value="Winged helix-like DNA-binding domain superfamily/Winged helix DNA-binding domain"/>
    <property type="match status" value="1"/>
</dbReference>
<keyword evidence="6" id="KW-1133">Transmembrane helix</keyword>
<keyword evidence="6" id="KW-0472">Membrane</keyword>
<dbReference type="PANTHER" id="PTHR43133">
    <property type="entry name" value="RNA POLYMERASE ECF-TYPE SIGMA FACTO"/>
    <property type="match status" value="1"/>
</dbReference>
<gene>
    <name evidence="8" type="ORF">Nans01_35540</name>
</gene>
<accession>A0A9W6UK51</accession>
<keyword evidence="6" id="KW-0812">Transmembrane</keyword>
<keyword evidence="2" id="KW-0731">Sigma factor</keyword>
<dbReference type="Pfam" id="PF04542">
    <property type="entry name" value="Sigma70_r2"/>
    <property type="match status" value="1"/>
</dbReference>
<dbReference type="Gene3D" id="1.10.1740.10">
    <property type="match status" value="1"/>
</dbReference>
<reference evidence="8" key="1">
    <citation type="submission" date="2023-02" db="EMBL/GenBank/DDBJ databases">
        <title>Nocardiopsis ansamitocini NBRC 112285.</title>
        <authorList>
            <person name="Ichikawa N."/>
            <person name="Sato H."/>
            <person name="Tonouchi N."/>
        </authorList>
    </citation>
    <scope>NUCLEOTIDE SEQUENCE</scope>
    <source>
        <strain evidence="8">NBRC 112285</strain>
    </source>
</reference>
<evidence type="ECO:0000259" key="7">
    <source>
        <dbReference type="Pfam" id="PF04542"/>
    </source>
</evidence>
<dbReference type="GO" id="GO:0006352">
    <property type="term" value="P:DNA-templated transcription initiation"/>
    <property type="evidence" value="ECO:0007669"/>
    <property type="project" value="InterPro"/>
</dbReference>
<dbReference type="PANTHER" id="PTHR43133:SF8">
    <property type="entry name" value="RNA POLYMERASE SIGMA FACTOR HI_1459-RELATED"/>
    <property type="match status" value="1"/>
</dbReference>
<dbReference type="SUPFAM" id="SSF88946">
    <property type="entry name" value="Sigma2 domain of RNA polymerase sigma factors"/>
    <property type="match status" value="1"/>
</dbReference>
<evidence type="ECO:0000256" key="3">
    <source>
        <dbReference type="ARBA" id="ARBA00023125"/>
    </source>
</evidence>
<evidence type="ECO:0000313" key="8">
    <source>
        <dbReference type="EMBL" id="GLU49203.1"/>
    </source>
</evidence>
<evidence type="ECO:0000256" key="2">
    <source>
        <dbReference type="ARBA" id="ARBA00023082"/>
    </source>
</evidence>
<feature type="domain" description="RNA polymerase sigma-70 region 2" evidence="7">
    <location>
        <begin position="22"/>
        <end position="88"/>
    </location>
</feature>
<evidence type="ECO:0000256" key="6">
    <source>
        <dbReference type="SAM" id="Phobius"/>
    </source>
</evidence>
<keyword evidence="3" id="KW-0238">DNA-binding</keyword>
<evidence type="ECO:0000256" key="1">
    <source>
        <dbReference type="ARBA" id="ARBA00023015"/>
    </source>
</evidence>
<proteinExistence type="predicted"/>
<dbReference type="AlphaFoldDB" id="A0A9W6UK51"/>
<feature type="region of interest" description="Disordered" evidence="5">
    <location>
        <begin position="474"/>
        <end position="502"/>
    </location>
</feature>
<feature type="region of interest" description="Disordered" evidence="5">
    <location>
        <begin position="335"/>
        <end position="410"/>
    </location>
</feature>
<dbReference type="RefSeq" id="WP_285760679.1">
    <property type="nucleotide sequence ID" value="NZ_BSQG01000006.1"/>
</dbReference>